<dbReference type="AlphaFoldDB" id="A0A3E3DI61"/>
<evidence type="ECO:0000256" key="3">
    <source>
        <dbReference type="ARBA" id="ARBA00023295"/>
    </source>
</evidence>
<keyword evidence="4" id="KW-0624">Polysaccharide degradation</keyword>
<keyword evidence="3 4" id="KW-0326">Glycosidase</keyword>
<dbReference type="OrthoDB" id="9803461at2"/>
<organism evidence="4 5">
    <name type="scientific">Hungatella hathewayi</name>
    <dbReference type="NCBI Taxonomy" id="154046"/>
    <lineage>
        <taxon>Bacteria</taxon>
        <taxon>Bacillati</taxon>
        <taxon>Bacillota</taxon>
        <taxon>Clostridia</taxon>
        <taxon>Lachnospirales</taxon>
        <taxon>Lachnospiraceae</taxon>
        <taxon>Hungatella</taxon>
    </lineage>
</organism>
<proteinExistence type="inferred from homology"/>
<evidence type="ECO:0000256" key="2">
    <source>
        <dbReference type="ARBA" id="ARBA00022801"/>
    </source>
</evidence>
<sequence>MQGAFYTDEYRNVFLENGYSKEEIDRKVEETFQAMFYGPEDVRIYHPAGPDMGYIEDTGNHDARTEGMSYGMMMCVQMDKKEEFDRIWKWAKTYMYMEDGENAGYFAWSCQTDGTKNAYGPAPDGEEYFAMALFFAANRWGNGEGIFDYEAEAKKLLSDCIHKGEKEGTGKPMWDPDNKLIKFITECDFSDPSYHLPHYYQLFALWANEEDREFWKEAASASREYLKKACHPVTGLCGEYAEYDGTPRKEEAVGNQRHDWYYSDSYRTVANMGLDYLWFAADEWECENAEKVQRFFCETEKGAMDGVYLIDGTKLDEPARHPVAIVATNAQASLAASGPYATECVRRLWETPLREGDRRYYDNCLYFFALLALSGRYRIWRK</sequence>
<dbReference type="Proteomes" id="UP000261023">
    <property type="component" value="Unassembled WGS sequence"/>
</dbReference>
<dbReference type="PRINTS" id="PR00735">
    <property type="entry name" value="GLHYDRLASE8"/>
</dbReference>
<dbReference type="RefSeq" id="WP_029465397.1">
    <property type="nucleotide sequence ID" value="NZ_QTJW01000017.1"/>
</dbReference>
<dbReference type="Gene3D" id="1.50.10.10">
    <property type="match status" value="1"/>
</dbReference>
<dbReference type="InterPro" id="IPR002037">
    <property type="entry name" value="Glyco_hydro_8"/>
</dbReference>
<dbReference type="GO" id="GO:0004553">
    <property type="term" value="F:hydrolase activity, hydrolyzing O-glycosyl compounds"/>
    <property type="evidence" value="ECO:0007669"/>
    <property type="project" value="InterPro"/>
</dbReference>
<keyword evidence="4" id="KW-0119">Carbohydrate metabolism</keyword>
<name>A0A3E3DI61_9FIRM</name>
<dbReference type="EMBL" id="QTJW01000017">
    <property type="protein sequence ID" value="RGD68358.1"/>
    <property type="molecule type" value="Genomic_DNA"/>
</dbReference>
<dbReference type="GO" id="GO:0045493">
    <property type="term" value="P:xylan catabolic process"/>
    <property type="evidence" value="ECO:0007669"/>
    <property type="project" value="UniProtKB-KW"/>
</dbReference>
<keyword evidence="2 4" id="KW-0378">Hydrolase</keyword>
<evidence type="ECO:0000313" key="4">
    <source>
        <dbReference type="EMBL" id="RGD68358.1"/>
    </source>
</evidence>
<dbReference type="Pfam" id="PF01270">
    <property type="entry name" value="Glyco_hydro_8"/>
    <property type="match status" value="1"/>
</dbReference>
<comment type="similarity">
    <text evidence="1">Belongs to the glycosyl hydrolase 8 (cellulase D) family.</text>
</comment>
<protein>
    <submittedName>
        <fullName evidence="4">Xylanase</fullName>
    </submittedName>
</protein>
<evidence type="ECO:0000313" key="5">
    <source>
        <dbReference type="Proteomes" id="UP000261023"/>
    </source>
</evidence>
<evidence type="ECO:0000256" key="1">
    <source>
        <dbReference type="ARBA" id="ARBA00009209"/>
    </source>
</evidence>
<dbReference type="InterPro" id="IPR012341">
    <property type="entry name" value="6hp_glycosidase-like_sf"/>
</dbReference>
<comment type="caution">
    <text evidence="4">The sequence shown here is derived from an EMBL/GenBank/DDBJ whole genome shotgun (WGS) entry which is preliminary data.</text>
</comment>
<dbReference type="SUPFAM" id="SSF48208">
    <property type="entry name" value="Six-hairpin glycosidases"/>
    <property type="match status" value="1"/>
</dbReference>
<gene>
    <name evidence="4" type="ORF">DWX31_22890</name>
</gene>
<accession>A0A3E3DI61</accession>
<reference evidence="4 5" key="1">
    <citation type="submission" date="2018-08" db="EMBL/GenBank/DDBJ databases">
        <title>A genome reference for cultivated species of the human gut microbiota.</title>
        <authorList>
            <person name="Zou Y."/>
            <person name="Xue W."/>
            <person name="Luo G."/>
        </authorList>
    </citation>
    <scope>NUCLEOTIDE SEQUENCE [LARGE SCALE GENOMIC DNA]</scope>
    <source>
        <strain evidence="4 5">AF19-13AC</strain>
    </source>
</reference>
<keyword evidence="4" id="KW-0858">Xylan degradation</keyword>
<dbReference type="InterPro" id="IPR008928">
    <property type="entry name" value="6-hairpin_glycosidase_sf"/>
</dbReference>